<organism evidence="1 2">
    <name type="scientific">Thermococcus barophilus (strain DSM 11836 / MP)</name>
    <dbReference type="NCBI Taxonomy" id="391623"/>
    <lineage>
        <taxon>Archaea</taxon>
        <taxon>Methanobacteriati</taxon>
        <taxon>Methanobacteriota</taxon>
        <taxon>Thermococci</taxon>
        <taxon>Thermococcales</taxon>
        <taxon>Thermococcaceae</taxon>
        <taxon>Thermococcus</taxon>
    </lineage>
</organism>
<evidence type="ECO:0000313" key="2">
    <source>
        <dbReference type="Proteomes" id="UP000007478"/>
    </source>
</evidence>
<keyword evidence="2" id="KW-1185">Reference proteome</keyword>
<evidence type="ECO:0000313" key="1">
    <source>
        <dbReference type="EMBL" id="ADT84195.1"/>
    </source>
</evidence>
<dbReference type="OrthoDB" id="86113at2157"/>
<dbReference type="InterPro" id="IPR007166">
    <property type="entry name" value="Class3_signal_pept_motif"/>
</dbReference>
<name>F0LGY7_THEBM</name>
<dbReference type="eggNOG" id="arCOG04026">
    <property type="taxonomic scope" value="Archaea"/>
</dbReference>
<reference evidence="1 2" key="1">
    <citation type="journal article" date="2011" name="J. Bacteriol.">
        <title>Complete genome sequence of the hyperthermophilic, piezophilic, heterotrophic, and carboxydotrophic archaeon Thermococcus barophilus MP.</title>
        <authorList>
            <person name="Vannier P."/>
            <person name="Marteinsson V.T."/>
            <person name="Fridjonsson O.H."/>
            <person name="Oger P."/>
            <person name="Jebbar M."/>
        </authorList>
    </citation>
    <scope>NUCLEOTIDE SEQUENCE [LARGE SCALE GENOMIC DNA]</scope>
    <source>
        <strain evidence="2">DSM 11836 / MP</strain>
    </source>
</reference>
<dbReference type="KEGG" id="tba:TERMP_01219"/>
<evidence type="ECO:0008006" key="3">
    <source>
        <dbReference type="Google" id="ProtNLM"/>
    </source>
</evidence>
<dbReference type="HOGENOM" id="CLU_205638_3_0_2"/>
<sequence>MRRAQSALEYLFMVAVALILVAITLRVILSSVRSINGVISNYTATIREEIIQNL</sequence>
<gene>
    <name evidence="1" type="ordered locus">TERMP_01219</name>
</gene>
<dbReference type="EMBL" id="CP002372">
    <property type="protein sequence ID" value="ADT84195.1"/>
    <property type="molecule type" value="Genomic_DNA"/>
</dbReference>
<proteinExistence type="predicted"/>
<protein>
    <recommendedName>
        <fullName evidence="3">Class III signal peptide</fullName>
    </recommendedName>
</protein>
<accession>F0LGY7</accession>
<dbReference type="AlphaFoldDB" id="F0LGY7"/>
<dbReference type="Proteomes" id="UP000007478">
    <property type="component" value="Chromosome"/>
</dbReference>
<dbReference type="Pfam" id="PF04021">
    <property type="entry name" value="Class_IIIsignal"/>
    <property type="match status" value="1"/>
</dbReference>